<evidence type="ECO:0000313" key="2">
    <source>
        <dbReference type="Proteomes" id="UP000234789"/>
    </source>
</evidence>
<protein>
    <submittedName>
        <fullName evidence="1">Uncharacterized protein</fullName>
    </submittedName>
</protein>
<organism evidence="1 2">
    <name type="scientific">Paenibacillus pasadenensis</name>
    <dbReference type="NCBI Taxonomy" id="217090"/>
    <lineage>
        <taxon>Bacteria</taxon>
        <taxon>Bacillati</taxon>
        <taxon>Bacillota</taxon>
        <taxon>Bacilli</taxon>
        <taxon>Bacillales</taxon>
        <taxon>Paenibacillaceae</taxon>
        <taxon>Paenibacillus</taxon>
    </lineage>
</organism>
<proteinExistence type="predicted"/>
<accession>A0A2N5N7F1</accession>
<name>A0A2N5N7F1_9BACL</name>
<gene>
    <name evidence="1" type="ORF">B8V81_4712</name>
</gene>
<evidence type="ECO:0000313" key="1">
    <source>
        <dbReference type="EMBL" id="PLT46281.1"/>
    </source>
</evidence>
<keyword evidence="2" id="KW-1185">Reference proteome</keyword>
<sequence>MVYKNILNIYNASIIVGGKKVELEGGLAKKETMNACHMKSSGLSS</sequence>
<comment type="caution">
    <text evidence="1">The sequence shown here is derived from an EMBL/GenBank/DDBJ whole genome shotgun (WGS) entry which is preliminary data.</text>
</comment>
<dbReference type="EMBL" id="NFEZ01000004">
    <property type="protein sequence ID" value="PLT46281.1"/>
    <property type="molecule type" value="Genomic_DNA"/>
</dbReference>
<dbReference type="Proteomes" id="UP000234789">
    <property type="component" value="Unassembled WGS sequence"/>
</dbReference>
<dbReference type="AlphaFoldDB" id="A0A2N5N7F1"/>
<reference evidence="1 2" key="1">
    <citation type="submission" date="2017-05" db="EMBL/GenBank/DDBJ databases">
        <title>Functional genome analysis of Paenibacillus pasadenensis strain R16: insights on endophytic life style and antifungal activity.</title>
        <authorList>
            <person name="Passera A."/>
            <person name="Marcolungo L."/>
            <person name="Casati P."/>
            <person name="Brasca M."/>
            <person name="Quaglino F."/>
            <person name="Delledonne M."/>
        </authorList>
    </citation>
    <scope>NUCLEOTIDE SEQUENCE [LARGE SCALE GENOMIC DNA]</scope>
    <source>
        <strain evidence="1 2">R16</strain>
    </source>
</reference>